<evidence type="ECO:0008006" key="3">
    <source>
        <dbReference type="Google" id="ProtNLM"/>
    </source>
</evidence>
<evidence type="ECO:0000313" key="1">
    <source>
        <dbReference type="EMBL" id="WNC67337.1"/>
    </source>
</evidence>
<name>A0ABY9TEX1_9GAMM</name>
<dbReference type="InterPro" id="IPR038693">
    <property type="entry name" value="PaaB_sf"/>
</dbReference>
<organism evidence="1 2">
    <name type="scientific">Thalassotalea nanhaiensis</name>
    <dbReference type="NCBI Taxonomy" id="3065648"/>
    <lineage>
        <taxon>Bacteria</taxon>
        <taxon>Pseudomonadati</taxon>
        <taxon>Pseudomonadota</taxon>
        <taxon>Gammaproteobacteria</taxon>
        <taxon>Alteromonadales</taxon>
        <taxon>Colwelliaceae</taxon>
        <taxon>Thalassotalea</taxon>
    </lineage>
</organism>
<protein>
    <recommendedName>
        <fullName evidence="3">Phenylacetic acid degradation b</fullName>
    </recommendedName>
</protein>
<dbReference type="RefSeq" id="WP_348386501.1">
    <property type="nucleotide sequence ID" value="NZ_CP134146.1"/>
</dbReference>
<reference evidence="2" key="1">
    <citation type="submission" date="2023-09" db="EMBL/GenBank/DDBJ databases">
        <authorList>
            <person name="Li S."/>
            <person name="Li X."/>
            <person name="Zhang C."/>
            <person name="Zhao Z."/>
        </authorList>
    </citation>
    <scope>NUCLEOTIDE SEQUENCE [LARGE SCALE GENOMIC DNA]</scope>
    <source>
        <strain evidence="2">SQ345</strain>
    </source>
</reference>
<proteinExistence type="predicted"/>
<dbReference type="Gene3D" id="3.10.20.520">
    <property type="entry name" value="Phenylacetic acid degradation B"/>
    <property type="match status" value="1"/>
</dbReference>
<gene>
    <name evidence="1" type="ORF">RI845_12505</name>
</gene>
<dbReference type="Proteomes" id="UP001248581">
    <property type="component" value="Chromosome"/>
</dbReference>
<dbReference type="EMBL" id="CP134146">
    <property type="protein sequence ID" value="WNC67337.1"/>
    <property type="molecule type" value="Genomic_DNA"/>
</dbReference>
<evidence type="ECO:0000313" key="2">
    <source>
        <dbReference type="Proteomes" id="UP001248581"/>
    </source>
</evidence>
<keyword evidence="2" id="KW-1185">Reference proteome</keyword>
<sequence length="77" mass="8773">MSKLDHKADAKVYEVFGREKIDKELSHLGCIYALNEDLARAQAYMTYSEKPWVELCCVRQDHILGIIGKEDTPIGFA</sequence>
<accession>A0ABY9TEX1</accession>